<dbReference type="Gene3D" id="3.40.50.1360">
    <property type="match status" value="1"/>
</dbReference>
<name>A0ABS9UN29_9BACT</name>
<sequence length="253" mass="28290">MIDIQKDIYVFSERKQVGIAAGQAVERCILQLQEKQSEVRIVFAAAPSQNGMLEYLAASKKIKWHKVVAMNMDEYIGLPENSDQLFSKFLEEKLFSKVFLKEKNVINTHAQTANEIERYTKLINEDIIDIVCLGIGENGHIAFNDPPVADFDDPEVIKIVELDDDCKIQQVNDGCFGSIEEVPKTALTLTIPTLMKGKNLFCVVLGENKSEAVKNTLSGSIATSCPASILTTHPNCKFYFDQEAVKKIEDLLE</sequence>
<dbReference type="PANTHER" id="PTHR11280:SF6">
    <property type="entry name" value="GLUCOSAMINE-6-PHOSPHATE ISOMERASE NAGB"/>
    <property type="match status" value="1"/>
</dbReference>
<evidence type="ECO:0000259" key="1">
    <source>
        <dbReference type="Pfam" id="PF01182"/>
    </source>
</evidence>
<evidence type="ECO:0000313" key="3">
    <source>
        <dbReference type="Proteomes" id="UP001165488"/>
    </source>
</evidence>
<keyword evidence="3" id="KW-1185">Reference proteome</keyword>
<dbReference type="EMBL" id="JAKZGS010000005">
    <property type="protein sequence ID" value="MCH7398030.1"/>
    <property type="molecule type" value="Genomic_DNA"/>
</dbReference>
<dbReference type="InterPro" id="IPR037171">
    <property type="entry name" value="NagB/RpiA_transferase-like"/>
</dbReference>
<gene>
    <name evidence="2" type="ORF">MM236_08525</name>
</gene>
<dbReference type="SUPFAM" id="SSF100950">
    <property type="entry name" value="NagB/RpiA/CoA transferase-like"/>
    <property type="match status" value="1"/>
</dbReference>
<protein>
    <submittedName>
        <fullName evidence="2">6-phosphogluconolactonase</fullName>
        <ecNumber evidence="2">3.1.1.31</ecNumber>
    </submittedName>
</protein>
<dbReference type="EC" id="3.1.1.31" evidence="2"/>
<accession>A0ABS9UN29</accession>
<dbReference type="Pfam" id="PF01182">
    <property type="entry name" value="Glucosamine_iso"/>
    <property type="match status" value="1"/>
</dbReference>
<proteinExistence type="predicted"/>
<dbReference type="CDD" id="cd01399">
    <property type="entry name" value="GlcN6P_deaminase"/>
    <property type="match status" value="1"/>
</dbReference>
<keyword evidence="2" id="KW-0378">Hydrolase</keyword>
<dbReference type="InterPro" id="IPR004547">
    <property type="entry name" value="Glucosamine6P_isomerase"/>
</dbReference>
<comment type="caution">
    <text evidence="2">The sequence shown here is derived from an EMBL/GenBank/DDBJ whole genome shotgun (WGS) entry which is preliminary data.</text>
</comment>
<dbReference type="GO" id="GO:0017057">
    <property type="term" value="F:6-phosphogluconolactonase activity"/>
    <property type="evidence" value="ECO:0007669"/>
    <property type="project" value="UniProtKB-EC"/>
</dbReference>
<dbReference type="InterPro" id="IPR006148">
    <property type="entry name" value="Glc/Gal-6P_isomerase"/>
</dbReference>
<evidence type="ECO:0000313" key="2">
    <source>
        <dbReference type="EMBL" id="MCH7398030.1"/>
    </source>
</evidence>
<dbReference type="Proteomes" id="UP001165488">
    <property type="component" value="Unassembled WGS sequence"/>
</dbReference>
<feature type="domain" description="Glucosamine/galactosamine-6-phosphate isomerase" evidence="1">
    <location>
        <begin position="14"/>
        <end position="231"/>
    </location>
</feature>
<organism evidence="2 3">
    <name type="scientific">Belliella calami</name>
    <dbReference type="NCBI Taxonomy" id="2923436"/>
    <lineage>
        <taxon>Bacteria</taxon>
        <taxon>Pseudomonadati</taxon>
        <taxon>Bacteroidota</taxon>
        <taxon>Cytophagia</taxon>
        <taxon>Cytophagales</taxon>
        <taxon>Cyclobacteriaceae</taxon>
        <taxon>Belliella</taxon>
    </lineage>
</organism>
<dbReference type="RefSeq" id="WP_241274543.1">
    <property type="nucleotide sequence ID" value="NZ_JAKZGS010000005.1"/>
</dbReference>
<reference evidence="2" key="1">
    <citation type="submission" date="2022-03" db="EMBL/GenBank/DDBJ databases">
        <title>De novo assembled genomes of Belliella spp. (Cyclobacteriaceae) strains.</title>
        <authorList>
            <person name="Szabo A."/>
            <person name="Korponai K."/>
            <person name="Felfoldi T."/>
        </authorList>
    </citation>
    <scope>NUCLEOTIDE SEQUENCE</scope>
    <source>
        <strain evidence="2">DSM 107340</strain>
    </source>
</reference>
<dbReference type="PANTHER" id="PTHR11280">
    <property type="entry name" value="GLUCOSAMINE-6-PHOSPHATE ISOMERASE"/>
    <property type="match status" value="1"/>
</dbReference>